<name>A0ABQ4T0E9_9HYPH</name>
<evidence type="ECO:0000313" key="3">
    <source>
        <dbReference type="Proteomes" id="UP001055102"/>
    </source>
</evidence>
<comment type="caution">
    <text evidence="2">The sequence shown here is derived from an EMBL/GenBank/DDBJ whole genome shotgun (WGS) entry which is preliminary data.</text>
</comment>
<dbReference type="RefSeq" id="WP_198580453.1">
    <property type="nucleotide sequence ID" value="NZ_BPQR01000103.1"/>
</dbReference>
<protein>
    <submittedName>
        <fullName evidence="2">Uncharacterized protein</fullName>
    </submittedName>
</protein>
<dbReference type="EMBL" id="BPQR01000103">
    <property type="protein sequence ID" value="GJE08940.1"/>
    <property type="molecule type" value="Genomic_DNA"/>
</dbReference>
<evidence type="ECO:0000313" key="2">
    <source>
        <dbReference type="EMBL" id="GJE08940.1"/>
    </source>
</evidence>
<dbReference type="Proteomes" id="UP001055102">
    <property type="component" value="Unassembled WGS sequence"/>
</dbReference>
<proteinExistence type="predicted"/>
<keyword evidence="1" id="KW-1133">Transmembrane helix</keyword>
<keyword evidence="3" id="KW-1185">Reference proteome</keyword>
<keyword evidence="1" id="KW-0812">Transmembrane</keyword>
<feature type="transmembrane region" description="Helical" evidence="1">
    <location>
        <begin position="30"/>
        <end position="49"/>
    </location>
</feature>
<evidence type="ECO:0000256" key="1">
    <source>
        <dbReference type="SAM" id="Phobius"/>
    </source>
</evidence>
<gene>
    <name evidence="2" type="ORF">AOPFMNJM_4288</name>
</gene>
<sequence length="50" mass="4933">MRALLRLTVGTAPACHVTTGAIATIAFVAAGYGAPLFAAALVTGAWGLAF</sequence>
<accession>A0ABQ4T0E9</accession>
<reference evidence="2" key="2">
    <citation type="submission" date="2021-08" db="EMBL/GenBank/DDBJ databases">
        <authorList>
            <person name="Tani A."/>
            <person name="Ola A."/>
            <person name="Ogura Y."/>
            <person name="Katsura K."/>
            <person name="Hayashi T."/>
        </authorList>
    </citation>
    <scope>NUCLEOTIDE SEQUENCE</scope>
    <source>
        <strain evidence="2">LMG 23639</strain>
    </source>
</reference>
<organism evidence="2 3">
    <name type="scientific">Methylobacterium jeotgali</name>
    <dbReference type="NCBI Taxonomy" id="381630"/>
    <lineage>
        <taxon>Bacteria</taxon>
        <taxon>Pseudomonadati</taxon>
        <taxon>Pseudomonadota</taxon>
        <taxon>Alphaproteobacteria</taxon>
        <taxon>Hyphomicrobiales</taxon>
        <taxon>Methylobacteriaceae</taxon>
        <taxon>Methylobacterium</taxon>
    </lineage>
</organism>
<reference evidence="2" key="1">
    <citation type="journal article" date="2021" name="Front. Microbiol.">
        <title>Comprehensive Comparative Genomics and Phenotyping of Methylobacterium Species.</title>
        <authorList>
            <person name="Alessa O."/>
            <person name="Ogura Y."/>
            <person name="Fujitani Y."/>
            <person name="Takami H."/>
            <person name="Hayashi T."/>
            <person name="Sahin N."/>
            <person name="Tani A."/>
        </authorList>
    </citation>
    <scope>NUCLEOTIDE SEQUENCE</scope>
    <source>
        <strain evidence="2">LMG 23639</strain>
    </source>
</reference>
<keyword evidence="1" id="KW-0472">Membrane</keyword>